<evidence type="ECO:0000313" key="3">
    <source>
        <dbReference type="Proteomes" id="UP000694620"/>
    </source>
</evidence>
<reference evidence="2" key="3">
    <citation type="submission" date="2025-09" db="UniProtKB">
        <authorList>
            <consortium name="Ensembl"/>
        </authorList>
    </citation>
    <scope>IDENTIFICATION</scope>
</reference>
<evidence type="ECO:0000259" key="1">
    <source>
        <dbReference type="PROSITE" id="PS50878"/>
    </source>
</evidence>
<reference evidence="2" key="2">
    <citation type="submission" date="2025-08" db="UniProtKB">
        <authorList>
            <consortium name="Ensembl"/>
        </authorList>
    </citation>
    <scope>IDENTIFICATION</scope>
</reference>
<evidence type="ECO:0000313" key="2">
    <source>
        <dbReference type="Ensembl" id="ENSECRP00000012726.1"/>
    </source>
</evidence>
<dbReference type="GeneTree" id="ENSGT01150000286909"/>
<dbReference type="SUPFAM" id="SSF56672">
    <property type="entry name" value="DNA/RNA polymerases"/>
    <property type="match status" value="1"/>
</dbReference>
<keyword evidence="3" id="KW-1185">Reference proteome</keyword>
<dbReference type="InterPro" id="IPR000477">
    <property type="entry name" value="RT_dom"/>
</dbReference>
<protein>
    <recommendedName>
        <fullName evidence="1">Reverse transcriptase domain-containing protein</fullName>
    </recommendedName>
</protein>
<dbReference type="Pfam" id="PF00078">
    <property type="entry name" value="RVT_1"/>
    <property type="match status" value="1"/>
</dbReference>
<dbReference type="PROSITE" id="PS50878">
    <property type="entry name" value="RT_POL"/>
    <property type="match status" value="1"/>
</dbReference>
<organism evidence="2 3">
    <name type="scientific">Erpetoichthys calabaricus</name>
    <name type="common">Rope fish</name>
    <name type="synonym">Calamoichthys calabaricus</name>
    <dbReference type="NCBI Taxonomy" id="27687"/>
    <lineage>
        <taxon>Eukaryota</taxon>
        <taxon>Metazoa</taxon>
        <taxon>Chordata</taxon>
        <taxon>Craniata</taxon>
        <taxon>Vertebrata</taxon>
        <taxon>Euteleostomi</taxon>
        <taxon>Actinopterygii</taxon>
        <taxon>Polypteriformes</taxon>
        <taxon>Polypteridae</taxon>
        <taxon>Erpetoichthys</taxon>
    </lineage>
</organism>
<dbReference type="Ensembl" id="ENSECRT00000012943.1">
    <property type="protein sequence ID" value="ENSECRP00000012726.1"/>
    <property type="gene ID" value="ENSECRG00000008494.1"/>
</dbReference>
<accession>A0A8C4X8L7</accession>
<reference evidence="2" key="1">
    <citation type="submission" date="2021-06" db="EMBL/GenBank/DDBJ databases">
        <authorList>
            <consortium name="Wellcome Sanger Institute Data Sharing"/>
        </authorList>
    </citation>
    <scope>NUCLEOTIDE SEQUENCE [LARGE SCALE GENOMIC DNA]</scope>
</reference>
<feature type="domain" description="Reverse transcriptase" evidence="1">
    <location>
        <begin position="1"/>
        <end position="174"/>
    </location>
</feature>
<dbReference type="InterPro" id="IPR043502">
    <property type="entry name" value="DNA/RNA_pol_sf"/>
</dbReference>
<dbReference type="AlphaFoldDB" id="A0A8C4X8L7"/>
<dbReference type="Proteomes" id="UP000694620">
    <property type="component" value="Chromosome 11"/>
</dbReference>
<sequence length="247" mass="27495">MALLKVFNDISIITDSGGAAVLVFLDLTAAFDTIDHEILLLWLEHLVGLKGAALNWFRSYLTGRHFSVTLNSSFLSSAPLKCGVPQGSILGPIMFSIYLHPIGAIFRKFNISFHCYADDTQVYIPVCNSAMNQLHNCLSELRSWMANNFLDLNQNKIEVLIVGPSAKAQIGVRFLSSFSVFCKPQVCNLGVIFDSNLSFEKQVNSVVKSCFFQLRLLGKLKPLSSSRDLEKATHAFIFSRLDYCNSL</sequence>
<dbReference type="PANTHER" id="PTHR33332">
    <property type="entry name" value="REVERSE TRANSCRIPTASE DOMAIN-CONTAINING PROTEIN"/>
    <property type="match status" value="1"/>
</dbReference>
<proteinExistence type="predicted"/>
<name>A0A8C4X8L7_ERPCA</name>